<protein>
    <recommendedName>
        <fullName evidence="5">Lipoprotein</fullName>
    </recommendedName>
</protein>
<evidence type="ECO:0000313" key="3">
    <source>
        <dbReference type="EMBL" id="GAA4910897.1"/>
    </source>
</evidence>
<comment type="caution">
    <text evidence="3">The sequence shown here is derived from an EMBL/GenBank/DDBJ whole genome shotgun (WGS) entry which is preliminary data.</text>
</comment>
<dbReference type="PROSITE" id="PS51257">
    <property type="entry name" value="PROKAR_LIPOPROTEIN"/>
    <property type="match status" value="1"/>
</dbReference>
<keyword evidence="4" id="KW-1185">Reference proteome</keyword>
<dbReference type="EMBL" id="BAABLW010000001">
    <property type="protein sequence ID" value="GAA4910897.1"/>
    <property type="molecule type" value="Genomic_DNA"/>
</dbReference>
<evidence type="ECO:0000313" key="4">
    <source>
        <dbReference type="Proteomes" id="UP001500368"/>
    </source>
</evidence>
<sequence>MSRYRRLLTVAAALSLVVGCAADQAEPTEEDSMQAQHHTMDPEGGLTFDEQIQELEAATAAVQKHMGDDVVARFGTDTFSPAAVKERALPQVCEGSGYHLQISFDIAADRDLQELYDQAAAVAAELGLSENSNNSDGVNERGGIFYGAGRAEGRIFVVTKRGHQDRVDASFHTRCSDDPSMEEQYQQSSERGRDQIQDEYGIPGQ</sequence>
<evidence type="ECO:0000256" key="1">
    <source>
        <dbReference type="SAM" id="MobiDB-lite"/>
    </source>
</evidence>
<reference evidence="4" key="1">
    <citation type="journal article" date="2019" name="Int. J. Syst. Evol. Microbiol.">
        <title>The Global Catalogue of Microorganisms (GCM) 10K type strain sequencing project: providing services to taxonomists for standard genome sequencing and annotation.</title>
        <authorList>
            <consortium name="The Broad Institute Genomics Platform"/>
            <consortium name="The Broad Institute Genome Sequencing Center for Infectious Disease"/>
            <person name="Wu L."/>
            <person name="Ma J."/>
        </authorList>
    </citation>
    <scope>NUCLEOTIDE SEQUENCE [LARGE SCALE GENOMIC DNA]</scope>
    <source>
        <strain evidence="4">JCM 19129</strain>
    </source>
</reference>
<feature type="chain" id="PRO_5045794234" description="Lipoprotein" evidence="2">
    <location>
        <begin position="22"/>
        <end position="205"/>
    </location>
</feature>
<organism evidence="3 4">
    <name type="scientific">Nesterenkonia rhizosphaerae</name>
    <dbReference type="NCBI Taxonomy" id="1348272"/>
    <lineage>
        <taxon>Bacteria</taxon>
        <taxon>Bacillati</taxon>
        <taxon>Actinomycetota</taxon>
        <taxon>Actinomycetes</taxon>
        <taxon>Micrococcales</taxon>
        <taxon>Micrococcaceae</taxon>
        <taxon>Nesterenkonia</taxon>
    </lineage>
</organism>
<evidence type="ECO:0000256" key="2">
    <source>
        <dbReference type="SAM" id="SignalP"/>
    </source>
</evidence>
<feature type="signal peptide" evidence="2">
    <location>
        <begin position="1"/>
        <end position="21"/>
    </location>
</feature>
<gene>
    <name evidence="3" type="ORF">GCM10025790_01340</name>
</gene>
<feature type="compositionally biased region" description="Basic and acidic residues" evidence="1">
    <location>
        <begin position="168"/>
        <end position="177"/>
    </location>
</feature>
<proteinExistence type="predicted"/>
<name>A0ABP9FPF1_9MICC</name>
<evidence type="ECO:0008006" key="5">
    <source>
        <dbReference type="Google" id="ProtNLM"/>
    </source>
</evidence>
<feature type="region of interest" description="Disordered" evidence="1">
    <location>
        <begin position="168"/>
        <end position="205"/>
    </location>
</feature>
<keyword evidence="2" id="KW-0732">Signal</keyword>
<accession>A0ABP9FPF1</accession>
<dbReference type="Proteomes" id="UP001500368">
    <property type="component" value="Unassembled WGS sequence"/>
</dbReference>
<dbReference type="RefSeq" id="WP_345476208.1">
    <property type="nucleotide sequence ID" value="NZ_BAABLW010000001.1"/>
</dbReference>